<proteinExistence type="predicted"/>
<dbReference type="Gene3D" id="1.10.3420.10">
    <property type="entry name" value="putative ntp pyrophosphohydrolase like domain"/>
    <property type="match status" value="2"/>
</dbReference>
<keyword evidence="1" id="KW-0378">Hydrolase</keyword>
<accession>A0A0K0MNR1</accession>
<name>A0A0K0MNR1_PECCA</name>
<keyword evidence="1" id="KW-0614">Plasmid</keyword>
<gene>
    <name evidence="1" type="ORF">pA_00106</name>
</gene>
<sequence>MKKIMTPAIQLKMPKDVEEFRSVEHIRSFYGMVKEFHEVFNHPIESKSVTHELLTLRATLIREEAKEGIEAIECNDGIEMLDAVGDVIYVMAGTLVAIRGALHGATTYHLNKGSIASSVMYSSTTNFKEDLNATFTHALRVADLLDKAADLLKRRKEEKANIELGSAIYAIGDSLHAFQHVIVMSGVDCIEMVRAVHESNMSKLWSVDLDTRLIQIENCKYDKTDLAFKHCISRDGMIGYRITDGKILKSPNYTPVDLGRFVNTCSGLS</sequence>
<dbReference type="InterPro" id="IPR033653">
    <property type="entry name" value="NTP-PPase_DR2231-like"/>
</dbReference>
<dbReference type="EMBL" id="KP942676">
    <property type="protein sequence ID" value="AKG47546.1"/>
    <property type="molecule type" value="Genomic_DNA"/>
</dbReference>
<dbReference type="GO" id="GO:0016787">
    <property type="term" value="F:hydrolase activity"/>
    <property type="evidence" value="ECO:0007669"/>
    <property type="project" value="UniProtKB-KW"/>
</dbReference>
<reference evidence="1" key="1">
    <citation type="journal article" date="2015" name="Environ. Microbiol.">
        <title>Plasmids from the gut microbiome of cabbage root fly larvae encode SaxA that catalyses the conversion of the plant toxin 2-phenylethyl isothiocyanate.</title>
        <authorList>
            <person name="Welte C.U."/>
            <person name="de Graaf R.M."/>
            <person name="van den Bosch T.J."/>
            <person name="Op den Camp H.J."/>
            <person name="van Dam N.M."/>
            <person name="Jetten M.S."/>
        </authorList>
    </citation>
    <scope>NUCLEOTIDE SEQUENCE</scope>
    <source>
        <plasmid evidence="1">Drgb1</plasmid>
    </source>
</reference>
<geneLocation type="plasmid" evidence="1">
    <name>Drgb1</name>
</geneLocation>
<dbReference type="AlphaFoldDB" id="A0A0K0MNR1"/>
<dbReference type="Pfam" id="PF01503">
    <property type="entry name" value="PRA-PH"/>
    <property type="match status" value="1"/>
</dbReference>
<organism evidence="1">
    <name type="scientific">Pectobacterium carotovorum</name>
    <name type="common">Erwinia carotovora</name>
    <dbReference type="NCBI Taxonomy" id="554"/>
    <lineage>
        <taxon>Bacteria</taxon>
        <taxon>Pseudomonadati</taxon>
        <taxon>Pseudomonadota</taxon>
        <taxon>Gammaproteobacteria</taxon>
        <taxon>Enterobacterales</taxon>
        <taxon>Pectobacteriaceae</taxon>
        <taxon>Pectobacterium</taxon>
    </lineage>
</organism>
<dbReference type="InterPro" id="IPR023292">
    <property type="entry name" value="NTP_PyroPHydrolase-like_dom_sf"/>
</dbReference>
<reference evidence="1" key="2">
    <citation type="submission" date="2015-03" db="EMBL/GenBank/DDBJ databases">
        <authorList>
            <person name="Welte C."/>
            <person name="de Graaf R."/>
            <person name="van den Bosch T.J.M."/>
            <person name="Op den Camp H."/>
            <person name="van Dam N."/>
            <person name="Jetten M."/>
        </authorList>
    </citation>
    <scope>NUCLEOTIDE SEQUENCE</scope>
    <source>
        <plasmid evidence="1">Drgb1</plasmid>
    </source>
</reference>
<protein>
    <submittedName>
        <fullName evidence="1">Phosphoribosyl-ATP pyrophosphohydrolase</fullName>
    </submittedName>
</protein>
<dbReference type="InterPro" id="IPR021130">
    <property type="entry name" value="PRib-ATP_PPHydrolase-like"/>
</dbReference>
<dbReference type="CDD" id="cd11530">
    <property type="entry name" value="NTP-PPase_DR2231_like"/>
    <property type="match status" value="1"/>
</dbReference>
<evidence type="ECO:0000313" key="1">
    <source>
        <dbReference type="EMBL" id="AKG47546.1"/>
    </source>
</evidence>